<organism evidence="9">
    <name type="scientific">Pseudoalteromonas translucida KMM 520</name>
    <dbReference type="NCBI Taxonomy" id="1315283"/>
    <lineage>
        <taxon>Bacteria</taxon>
        <taxon>Pseudomonadati</taxon>
        <taxon>Pseudomonadota</taxon>
        <taxon>Gammaproteobacteria</taxon>
        <taxon>Alteromonadales</taxon>
        <taxon>Pseudoalteromonadaceae</taxon>
        <taxon>Pseudoalteromonas</taxon>
    </lineage>
</organism>
<dbReference type="KEGG" id="ptn:PTRA_a2462"/>
<dbReference type="RefSeq" id="WP_058373771.1">
    <property type="nucleotide sequence ID" value="NZ_CP011034.1"/>
</dbReference>
<protein>
    <recommendedName>
        <fullName evidence="8">Reverse transcriptase domain-containing protein</fullName>
    </recommendedName>
</protein>
<keyword evidence="5" id="KW-0695">RNA-directed DNA polymerase</keyword>
<dbReference type="EMBL" id="CP011034">
    <property type="protein sequence ID" value="ALS33552.1"/>
    <property type="molecule type" value="Genomic_DNA"/>
</dbReference>
<evidence type="ECO:0000313" key="9">
    <source>
        <dbReference type="EMBL" id="ALS33552.1"/>
    </source>
</evidence>
<dbReference type="InterPro" id="IPR043502">
    <property type="entry name" value="DNA/RNA_pol_sf"/>
</dbReference>
<dbReference type="PRINTS" id="PR00866">
    <property type="entry name" value="RNADNAPOLMS"/>
</dbReference>
<evidence type="ECO:0000256" key="2">
    <source>
        <dbReference type="ARBA" id="ARBA00022695"/>
    </source>
</evidence>
<comment type="similarity">
    <text evidence="7">Belongs to the bacterial reverse transcriptase family.</text>
</comment>
<evidence type="ECO:0000256" key="6">
    <source>
        <dbReference type="ARBA" id="ARBA00023118"/>
    </source>
</evidence>
<dbReference type="OrthoDB" id="7055795at2"/>
<evidence type="ECO:0000256" key="3">
    <source>
        <dbReference type="ARBA" id="ARBA00022723"/>
    </source>
</evidence>
<evidence type="ECO:0000256" key="4">
    <source>
        <dbReference type="ARBA" id="ARBA00022842"/>
    </source>
</evidence>
<feature type="domain" description="Reverse transcriptase" evidence="8">
    <location>
        <begin position="27"/>
        <end position="251"/>
    </location>
</feature>
<keyword evidence="3" id="KW-0479">Metal-binding</keyword>
<dbReference type="InterPro" id="IPR000123">
    <property type="entry name" value="Reverse_transcriptase_msDNA"/>
</dbReference>
<keyword evidence="6" id="KW-0051">Antiviral defense</keyword>
<dbReference type="PATRIC" id="fig|1315283.4.peg.2144"/>
<sequence>MEIKYYRGDPIKKLENFISFLDLEDDYEAFISSNSSSRYREPVKSAYKSDGSKRRVLCPNKLTRKFQRRINNRFFKPKIIWPEFVYGSIPKLINGIEDSRDHIKCAEKHCGAKSLLKMDISDFFDNIHKEHIKDILVNTLDLSNEVADFICDVCCFENTLVQGALTSSYVANLIFFDLEHLLVKRLERKGLTYTRFIDDISVSSTASNFNFNTAKKLIEDMLLQKDLPINEQKEEVSYSSIKPLMVHGLRVEFDQPRLPAKEIAKIRAEVHALTKKAQENNFRKSRSYRRSFDRCLGRIHKLARVKHPKHGYFKNALSDIQPLPSAVDIKHCFFIIKKLETYPDSYREKYWYKKRFNLVVYMNGIIKRLYKDKYTEISERLKEIEPKDRKYDIG</sequence>
<dbReference type="GO" id="GO:0003964">
    <property type="term" value="F:RNA-directed DNA polymerase activity"/>
    <property type="evidence" value="ECO:0007669"/>
    <property type="project" value="UniProtKB-KW"/>
</dbReference>
<reference evidence="9 10" key="1">
    <citation type="submission" date="2015-03" db="EMBL/GenBank/DDBJ databases">
        <authorList>
            <person name="Murphy D."/>
        </authorList>
    </citation>
    <scope>NUCLEOTIDE SEQUENCE [LARGE SCALE GENOMIC DNA]</scope>
    <source>
        <strain evidence="9 10">KMM 520</strain>
    </source>
</reference>
<keyword evidence="1" id="KW-0808">Transferase</keyword>
<proteinExistence type="inferred from homology"/>
<dbReference type="PROSITE" id="PS50878">
    <property type="entry name" value="RT_POL"/>
    <property type="match status" value="1"/>
</dbReference>
<gene>
    <name evidence="9" type="ORF">PTRA_a2462</name>
</gene>
<keyword evidence="2" id="KW-0548">Nucleotidyltransferase</keyword>
<dbReference type="Pfam" id="PF00078">
    <property type="entry name" value="RVT_1"/>
    <property type="match status" value="1"/>
</dbReference>
<evidence type="ECO:0000259" key="8">
    <source>
        <dbReference type="PROSITE" id="PS50878"/>
    </source>
</evidence>
<dbReference type="GO" id="GO:0051607">
    <property type="term" value="P:defense response to virus"/>
    <property type="evidence" value="ECO:0007669"/>
    <property type="project" value="UniProtKB-KW"/>
</dbReference>
<dbReference type="SUPFAM" id="SSF56672">
    <property type="entry name" value="DNA/RNA polymerases"/>
    <property type="match status" value="1"/>
</dbReference>
<evidence type="ECO:0000313" key="10">
    <source>
        <dbReference type="Proteomes" id="UP000065261"/>
    </source>
</evidence>
<dbReference type="CDD" id="cd03487">
    <property type="entry name" value="RT_Bac_retron_II"/>
    <property type="match status" value="1"/>
</dbReference>
<dbReference type="InterPro" id="IPR000477">
    <property type="entry name" value="RT_dom"/>
</dbReference>
<accession>A0A0U2VG71</accession>
<dbReference type="Proteomes" id="UP000065261">
    <property type="component" value="Chromosome I"/>
</dbReference>
<evidence type="ECO:0000256" key="5">
    <source>
        <dbReference type="ARBA" id="ARBA00022918"/>
    </source>
</evidence>
<evidence type="ECO:0000256" key="7">
    <source>
        <dbReference type="ARBA" id="ARBA00034120"/>
    </source>
</evidence>
<dbReference type="AlphaFoldDB" id="A0A0U2VG71"/>
<keyword evidence="4" id="KW-0460">Magnesium</keyword>
<dbReference type="GO" id="GO:0046872">
    <property type="term" value="F:metal ion binding"/>
    <property type="evidence" value="ECO:0007669"/>
    <property type="project" value="UniProtKB-KW"/>
</dbReference>
<name>A0A0U2VG71_9GAMM</name>
<evidence type="ECO:0000256" key="1">
    <source>
        <dbReference type="ARBA" id="ARBA00022679"/>
    </source>
</evidence>
<dbReference type="GO" id="GO:0003723">
    <property type="term" value="F:RNA binding"/>
    <property type="evidence" value="ECO:0007669"/>
    <property type="project" value="InterPro"/>
</dbReference>